<dbReference type="EMBL" id="JAHWGI010001240">
    <property type="protein sequence ID" value="KAK3925752.1"/>
    <property type="molecule type" value="Genomic_DNA"/>
</dbReference>
<protein>
    <submittedName>
        <fullName evidence="6">5-hydroxytryptamine receptor 3A</fullName>
    </submittedName>
</protein>
<keyword evidence="2" id="KW-0812">Transmembrane</keyword>
<dbReference type="Gene3D" id="2.70.170.10">
    <property type="entry name" value="Neurotransmitter-gated ion-channel ligand-binding domain"/>
    <property type="match status" value="1"/>
</dbReference>
<evidence type="ECO:0000256" key="1">
    <source>
        <dbReference type="SAM" id="MobiDB-lite"/>
    </source>
</evidence>
<feature type="region of interest" description="Disordered" evidence="1">
    <location>
        <begin position="62"/>
        <end position="101"/>
    </location>
</feature>
<organism evidence="6 7">
    <name type="scientific">Frankliniella fusca</name>
    <dbReference type="NCBI Taxonomy" id="407009"/>
    <lineage>
        <taxon>Eukaryota</taxon>
        <taxon>Metazoa</taxon>
        <taxon>Ecdysozoa</taxon>
        <taxon>Arthropoda</taxon>
        <taxon>Hexapoda</taxon>
        <taxon>Insecta</taxon>
        <taxon>Pterygota</taxon>
        <taxon>Neoptera</taxon>
        <taxon>Paraneoptera</taxon>
        <taxon>Thysanoptera</taxon>
        <taxon>Terebrantia</taxon>
        <taxon>Thripoidea</taxon>
        <taxon>Thripidae</taxon>
        <taxon>Frankliniella</taxon>
    </lineage>
</organism>
<feature type="chain" id="PRO_5042246293" evidence="3">
    <location>
        <begin position="28"/>
        <end position="690"/>
    </location>
</feature>
<dbReference type="SUPFAM" id="SSF63712">
    <property type="entry name" value="Nicotinic receptor ligand binding domain-like"/>
    <property type="match status" value="1"/>
</dbReference>
<keyword evidence="3" id="KW-0732">Signal</keyword>
<feature type="compositionally biased region" description="Low complexity" evidence="1">
    <location>
        <begin position="450"/>
        <end position="465"/>
    </location>
</feature>
<dbReference type="Pfam" id="PF12248">
    <property type="entry name" value="Methyltransf_FA"/>
    <property type="match status" value="1"/>
</dbReference>
<gene>
    <name evidence="6" type="ORF">KUF71_014001</name>
</gene>
<dbReference type="Pfam" id="PF02931">
    <property type="entry name" value="Neur_chan_LBD"/>
    <property type="match status" value="1"/>
</dbReference>
<feature type="signal peptide" evidence="3">
    <location>
        <begin position="1"/>
        <end position="27"/>
    </location>
</feature>
<evidence type="ECO:0000259" key="4">
    <source>
        <dbReference type="Pfam" id="PF02931"/>
    </source>
</evidence>
<feature type="transmembrane region" description="Helical" evidence="2">
    <location>
        <begin position="665"/>
        <end position="687"/>
    </location>
</feature>
<proteinExistence type="predicted"/>
<sequence length="690" mass="72539">MSPRARPCRSRLLRWCLQQSLIQAALALQTWALGPGHQEHCQVILTSGYGYRQFIPLEAALAPPGDDDPMAGYPAPDAPRPMPTPPPPPPPGGNGNASTSGTPPPLLRLVLRFQVMAESDAHILLSAQRRSDREAYEVVIGAGNNTYTDFRRLPASLPPRRAFNYSTGVVSGEELRAFWLLADLRTGVLAVGPAGGPPILAWVDPEPLHVRYISLCTWTDVEGTWLYGCEREHRGEHPGSSPSSGVLDAEWMTPADRLHQHVLALAAHKKSPPRHQVNVSARLDVHRFVVDDRLGVLTIFGMLVTDWQDERLTWTPSDYDGLNATALASPTSVWLPHLHAASPVHSVSAGLMGGAAAAAEAGLLVHLHADGHLRALSPVKIQAHCLLERGGGGGGAEDFLCDFGVTASPPVHLRLAAGPVPPPMGGAGAGAGAAATGWTWAASEADERAAAAPGNDTAQDTDTDTAGADAASVRIRLRYTGSRTTGVFLATYIAACACCVLGLLEPLLVPGGGRPRGPRGLFPALTLLMTAVAMLSLQAALPPAVLAAEPSSVLCLSAALAVSAAGLLLQTLPAAAVGPEAPEAPEALMPAPSTCAIRLPQLPRALNKVLRSPSLARILLCSSGPSDRPRWRACPSGTPTDRVLEMLDAMDAEEARRDWHILAVVLERVAAVLHVVLVLAAIAPTVARTS</sequence>
<feature type="transmembrane region" description="Helical" evidence="2">
    <location>
        <begin position="521"/>
        <end position="539"/>
    </location>
</feature>
<keyword evidence="2" id="KW-0472">Membrane</keyword>
<accession>A0AAE1HQV0</accession>
<comment type="caution">
    <text evidence="6">The sequence shown here is derived from an EMBL/GenBank/DDBJ whole genome shotgun (WGS) entry which is preliminary data.</text>
</comment>
<keyword evidence="6" id="KW-0675">Receptor</keyword>
<evidence type="ECO:0000259" key="5">
    <source>
        <dbReference type="Pfam" id="PF12248"/>
    </source>
</evidence>
<feature type="region of interest" description="Disordered" evidence="1">
    <location>
        <begin position="445"/>
        <end position="465"/>
    </location>
</feature>
<feature type="transmembrane region" description="Helical" evidence="2">
    <location>
        <begin position="551"/>
        <end position="569"/>
    </location>
</feature>
<feature type="domain" description="Neurotransmitter-gated ion-channel ligand-binding" evidence="4">
    <location>
        <begin position="273"/>
        <end position="342"/>
    </location>
</feature>
<feature type="compositionally biased region" description="Pro residues" evidence="1">
    <location>
        <begin position="76"/>
        <end position="92"/>
    </location>
</feature>
<dbReference type="AlphaFoldDB" id="A0AAE1HQV0"/>
<feature type="transmembrane region" description="Helical" evidence="2">
    <location>
        <begin position="486"/>
        <end position="509"/>
    </location>
</feature>
<dbReference type="GO" id="GO:0005230">
    <property type="term" value="F:extracellular ligand-gated monoatomic ion channel activity"/>
    <property type="evidence" value="ECO:0007669"/>
    <property type="project" value="InterPro"/>
</dbReference>
<dbReference type="InterPro" id="IPR006202">
    <property type="entry name" value="Neur_chan_lig-bd"/>
</dbReference>
<dbReference type="Proteomes" id="UP001219518">
    <property type="component" value="Unassembled WGS sequence"/>
</dbReference>
<name>A0AAE1HQV0_9NEOP</name>
<dbReference type="GO" id="GO:0016020">
    <property type="term" value="C:membrane"/>
    <property type="evidence" value="ECO:0007669"/>
    <property type="project" value="InterPro"/>
</dbReference>
<dbReference type="InterPro" id="IPR036734">
    <property type="entry name" value="Neur_chan_lig-bd_sf"/>
</dbReference>
<dbReference type="PANTHER" id="PTHR36695:SF12">
    <property type="entry name" value="AGAP008648-PA"/>
    <property type="match status" value="1"/>
</dbReference>
<dbReference type="InterPro" id="IPR022041">
    <property type="entry name" value="Methyltransf_FA"/>
</dbReference>
<evidence type="ECO:0000313" key="6">
    <source>
        <dbReference type="EMBL" id="KAK3925752.1"/>
    </source>
</evidence>
<reference evidence="6" key="1">
    <citation type="submission" date="2021-07" db="EMBL/GenBank/DDBJ databases">
        <authorList>
            <person name="Catto M.A."/>
            <person name="Jacobson A."/>
            <person name="Kennedy G."/>
            <person name="Labadie P."/>
            <person name="Hunt B.G."/>
            <person name="Srinivasan R."/>
        </authorList>
    </citation>
    <scope>NUCLEOTIDE SEQUENCE</scope>
    <source>
        <strain evidence="6">PL_HMW_Pooled</strain>
        <tissue evidence="6">Head</tissue>
    </source>
</reference>
<keyword evidence="7" id="KW-1185">Reference proteome</keyword>
<evidence type="ECO:0000256" key="2">
    <source>
        <dbReference type="SAM" id="Phobius"/>
    </source>
</evidence>
<keyword evidence="2" id="KW-1133">Transmembrane helix</keyword>
<evidence type="ECO:0000256" key="3">
    <source>
        <dbReference type="SAM" id="SignalP"/>
    </source>
</evidence>
<evidence type="ECO:0000313" key="7">
    <source>
        <dbReference type="Proteomes" id="UP001219518"/>
    </source>
</evidence>
<reference evidence="6" key="2">
    <citation type="journal article" date="2023" name="BMC Genomics">
        <title>Pest status, molecular evolution, and epigenetic factors derived from the genome assembly of Frankliniella fusca, a thysanopteran phytovirus vector.</title>
        <authorList>
            <person name="Catto M.A."/>
            <person name="Labadie P.E."/>
            <person name="Jacobson A.L."/>
            <person name="Kennedy G.G."/>
            <person name="Srinivasan R."/>
            <person name="Hunt B.G."/>
        </authorList>
    </citation>
    <scope>NUCLEOTIDE SEQUENCE</scope>
    <source>
        <strain evidence="6">PL_HMW_Pooled</strain>
    </source>
</reference>
<feature type="domain" description="Farnesoic acid O-methyl transferase" evidence="5">
    <location>
        <begin position="109"/>
        <end position="230"/>
    </location>
</feature>
<dbReference type="PANTHER" id="PTHR36695">
    <property type="entry name" value="AGAP008648-PA"/>
    <property type="match status" value="1"/>
</dbReference>